<evidence type="ECO:0000313" key="4">
    <source>
        <dbReference type="Proteomes" id="UP000317835"/>
    </source>
</evidence>
<reference evidence="3 4" key="1">
    <citation type="submission" date="2019-02" db="EMBL/GenBank/DDBJ databases">
        <title>Deep-cultivation of Planctomycetes and their phenomic and genomic characterization uncovers novel biology.</title>
        <authorList>
            <person name="Wiegand S."/>
            <person name="Jogler M."/>
            <person name="Boedeker C."/>
            <person name="Pinto D."/>
            <person name="Vollmers J."/>
            <person name="Rivas-Marin E."/>
            <person name="Kohn T."/>
            <person name="Peeters S.H."/>
            <person name="Heuer A."/>
            <person name="Rast P."/>
            <person name="Oberbeckmann S."/>
            <person name="Bunk B."/>
            <person name="Jeske O."/>
            <person name="Meyerdierks A."/>
            <person name="Storesund J.E."/>
            <person name="Kallscheuer N."/>
            <person name="Luecker S."/>
            <person name="Lage O.M."/>
            <person name="Pohl T."/>
            <person name="Merkel B.J."/>
            <person name="Hornburger P."/>
            <person name="Mueller R.-W."/>
            <person name="Bruemmer F."/>
            <person name="Labrenz M."/>
            <person name="Spormann A.M."/>
            <person name="Op den Camp H."/>
            <person name="Overmann J."/>
            <person name="Amann R."/>
            <person name="Jetten M.S.M."/>
            <person name="Mascher T."/>
            <person name="Medema M.H."/>
            <person name="Devos D.P."/>
            <person name="Kaster A.-K."/>
            <person name="Ovreas L."/>
            <person name="Rohde M."/>
            <person name="Galperin M.Y."/>
            <person name="Jogler C."/>
        </authorList>
    </citation>
    <scope>NUCLEOTIDE SEQUENCE [LARGE SCALE GENOMIC DNA]</scope>
    <source>
        <strain evidence="3 4">ElP</strain>
    </source>
</reference>
<evidence type="ECO:0000256" key="2">
    <source>
        <dbReference type="SAM" id="SignalP"/>
    </source>
</evidence>
<proteinExistence type="predicted"/>
<feature type="compositionally biased region" description="Low complexity" evidence="1">
    <location>
        <begin position="36"/>
        <end position="46"/>
    </location>
</feature>
<dbReference type="PANTHER" id="PTHR34861:SF10">
    <property type="entry name" value="CYCLASE"/>
    <property type="match status" value="1"/>
</dbReference>
<evidence type="ECO:0000313" key="3">
    <source>
        <dbReference type="EMBL" id="QDV34057.1"/>
    </source>
</evidence>
<dbReference type="KEGG" id="tpla:ElP_19390"/>
<organism evidence="3 4">
    <name type="scientific">Tautonia plasticadhaerens</name>
    <dbReference type="NCBI Taxonomy" id="2527974"/>
    <lineage>
        <taxon>Bacteria</taxon>
        <taxon>Pseudomonadati</taxon>
        <taxon>Planctomycetota</taxon>
        <taxon>Planctomycetia</taxon>
        <taxon>Isosphaerales</taxon>
        <taxon>Isosphaeraceae</taxon>
        <taxon>Tautonia</taxon>
    </lineage>
</organism>
<dbReference type="OrthoDB" id="9796085at2"/>
<protein>
    <submittedName>
        <fullName evidence="3">Cyclase</fullName>
    </submittedName>
</protein>
<feature type="region of interest" description="Disordered" evidence="1">
    <location>
        <begin position="29"/>
        <end position="48"/>
    </location>
</feature>
<keyword evidence="2" id="KW-0732">Signal</keyword>
<feature type="chain" id="PRO_5021912861" evidence="2">
    <location>
        <begin position="28"/>
        <end position="362"/>
    </location>
</feature>
<gene>
    <name evidence="3" type="ORF">ElP_19390</name>
</gene>
<name>A0A518GZP1_9BACT</name>
<dbReference type="Proteomes" id="UP000317835">
    <property type="component" value="Chromosome"/>
</dbReference>
<evidence type="ECO:0000256" key="1">
    <source>
        <dbReference type="SAM" id="MobiDB-lite"/>
    </source>
</evidence>
<dbReference type="PANTHER" id="PTHR34861">
    <property type="match status" value="1"/>
</dbReference>
<accession>A0A518GZP1</accession>
<dbReference type="AlphaFoldDB" id="A0A518GZP1"/>
<dbReference type="GO" id="GO:0004061">
    <property type="term" value="F:arylformamidase activity"/>
    <property type="evidence" value="ECO:0007669"/>
    <property type="project" value="InterPro"/>
</dbReference>
<feature type="signal peptide" evidence="2">
    <location>
        <begin position="1"/>
        <end position="27"/>
    </location>
</feature>
<dbReference type="Pfam" id="PF04199">
    <property type="entry name" value="Cyclase"/>
    <property type="match status" value="1"/>
</dbReference>
<dbReference type="GO" id="GO:0019441">
    <property type="term" value="P:L-tryptophan catabolic process to kynurenine"/>
    <property type="evidence" value="ECO:0007669"/>
    <property type="project" value="InterPro"/>
</dbReference>
<dbReference type="EMBL" id="CP036426">
    <property type="protein sequence ID" value="QDV34057.1"/>
    <property type="molecule type" value="Genomic_DNA"/>
</dbReference>
<keyword evidence="4" id="KW-1185">Reference proteome</keyword>
<sequence precursor="true">MKWIRSFHPGRRAILAAALATLSGASAVPTTGGQDGPAAAGRADPPTLEGWTRGKGWGWIWGPKDEVGSLNAMSDRSRGEALRLASEGKSYDLGQAYSRRSFRWAGHNPGEVMTFRSPDRIAAMGDPDAPPPGTNPDRIHWHSCALFISDNVGTQIDGLGHVTAGADDHWYNGFTEADWGGDFGIRKCDATTIPPIIARGVMVDVAAWKGVDALPAHTVITAEDLQAALDRQGVAIRPGDVVLIRTGAGRYWGDEGADHETIAEHDSAGLDLAATRWLVEQQGAMMVGSDTSGFEVSPPPPGTGSMIPVHKYLLVDQGVHIGELHNLEALSRDEVFEFCYVASTNKIKGTTAGFALRPIALR</sequence>
<dbReference type="InterPro" id="IPR037175">
    <property type="entry name" value="KFase_sf"/>
</dbReference>
<dbReference type="RefSeq" id="WP_145268671.1">
    <property type="nucleotide sequence ID" value="NZ_CP036426.1"/>
</dbReference>
<dbReference type="SUPFAM" id="SSF102198">
    <property type="entry name" value="Putative cyclase"/>
    <property type="match status" value="1"/>
</dbReference>
<dbReference type="InterPro" id="IPR007325">
    <property type="entry name" value="KFase/CYL"/>
</dbReference>
<dbReference type="Gene3D" id="3.50.30.50">
    <property type="entry name" value="Putative cyclase"/>
    <property type="match status" value="1"/>
</dbReference>